<dbReference type="GO" id="GO:0055085">
    <property type="term" value="P:transmembrane transport"/>
    <property type="evidence" value="ECO:0007669"/>
    <property type="project" value="InterPro"/>
</dbReference>
<feature type="transmembrane region" description="Helical" evidence="7">
    <location>
        <begin position="184"/>
        <end position="204"/>
    </location>
</feature>
<evidence type="ECO:0000313" key="10">
    <source>
        <dbReference type="EMBL" id="TDP06622.1"/>
    </source>
</evidence>
<dbReference type="AlphaFoldDB" id="A0A4R6MVX1"/>
<evidence type="ECO:0000259" key="9">
    <source>
        <dbReference type="PROSITE" id="PS50928"/>
    </source>
</evidence>
<feature type="region of interest" description="Disordered" evidence="8">
    <location>
        <begin position="1"/>
        <end position="30"/>
    </location>
</feature>
<evidence type="ECO:0000256" key="3">
    <source>
        <dbReference type="ARBA" id="ARBA00022475"/>
    </source>
</evidence>
<dbReference type="Gene3D" id="1.10.3720.10">
    <property type="entry name" value="MetI-like"/>
    <property type="match status" value="1"/>
</dbReference>
<keyword evidence="3" id="KW-1003">Cell membrane</keyword>
<comment type="caution">
    <text evidence="10">The sequence shown here is derived from an EMBL/GenBank/DDBJ whole genome shotgun (WGS) entry which is preliminary data.</text>
</comment>
<keyword evidence="6 7" id="KW-0472">Membrane</keyword>
<comment type="similarity">
    <text evidence="7">Belongs to the binding-protein-dependent transport system permease family.</text>
</comment>
<keyword evidence="4 7" id="KW-0812">Transmembrane</keyword>
<evidence type="ECO:0000313" key="11">
    <source>
        <dbReference type="Proteomes" id="UP000295357"/>
    </source>
</evidence>
<keyword evidence="11" id="KW-1185">Reference proteome</keyword>
<dbReference type="Pfam" id="PF00528">
    <property type="entry name" value="BPD_transp_1"/>
    <property type="match status" value="1"/>
</dbReference>
<dbReference type="RefSeq" id="WP_133604750.1">
    <property type="nucleotide sequence ID" value="NZ_JAUFPJ010000009.1"/>
</dbReference>
<sequence length="320" mass="35600">MSRPLDTKAEVAGRAPGRSQAGPHPLGGSTDVAVGRGARLVLGRDRGNAWLRYLALIAVAVLMLYPLLWLVGASFKSNAEIFTEVGFWPSRFDFGAYAKGWKTSTEYTFATYFLNSFLITIPRIIVTVISCVLVAYAFARFEFWGKKFLFSIMIATMMLPLIVLRLPQYLVFREIGWLDSYLPLIIPSAFATDTFFVFMLVQFLRGIPRDMEEAAQIDGCNALQMLWHIIVPLLKPAIISVIVFQFIWTMNDFMGPLIYLASVEKYPVSLALKMSIGATEEVEWANVIAISVVALIPSVLVFFAAQKHFIEGATSSGVKG</sequence>
<dbReference type="PANTHER" id="PTHR43744">
    <property type="entry name" value="ABC TRANSPORTER PERMEASE PROTEIN MG189-RELATED-RELATED"/>
    <property type="match status" value="1"/>
</dbReference>
<gene>
    <name evidence="10" type="ORF">DFR39_10890</name>
</gene>
<evidence type="ECO:0000256" key="1">
    <source>
        <dbReference type="ARBA" id="ARBA00004651"/>
    </source>
</evidence>
<accession>A0A4R6MVX1</accession>
<feature type="domain" description="ABC transmembrane type-1" evidence="9">
    <location>
        <begin position="113"/>
        <end position="305"/>
    </location>
</feature>
<comment type="subcellular location">
    <subcellularLocation>
        <location evidence="1 7">Cell membrane</location>
        <topology evidence="1 7">Multi-pass membrane protein</topology>
    </subcellularLocation>
</comment>
<proteinExistence type="inferred from homology"/>
<keyword evidence="2 7" id="KW-0813">Transport</keyword>
<dbReference type="SUPFAM" id="SSF161098">
    <property type="entry name" value="MetI-like"/>
    <property type="match status" value="1"/>
</dbReference>
<dbReference type="CDD" id="cd06261">
    <property type="entry name" value="TM_PBP2"/>
    <property type="match status" value="1"/>
</dbReference>
<dbReference type="InterPro" id="IPR035906">
    <property type="entry name" value="MetI-like_sf"/>
</dbReference>
<dbReference type="GO" id="GO:0005886">
    <property type="term" value="C:plasma membrane"/>
    <property type="evidence" value="ECO:0007669"/>
    <property type="project" value="UniProtKB-SubCell"/>
</dbReference>
<keyword evidence="5 7" id="KW-1133">Transmembrane helix</keyword>
<organism evidence="10 11">
    <name type="scientific">Roseateles asaccharophilus</name>
    <dbReference type="NCBI Taxonomy" id="582607"/>
    <lineage>
        <taxon>Bacteria</taxon>
        <taxon>Pseudomonadati</taxon>
        <taxon>Pseudomonadota</taxon>
        <taxon>Betaproteobacteria</taxon>
        <taxon>Burkholderiales</taxon>
        <taxon>Sphaerotilaceae</taxon>
        <taxon>Roseateles</taxon>
    </lineage>
</organism>
<dbReference type="PROSITE" id="PS50928">
    <property type="entry name" value="ABC_TM1"/>
    <property type="match status" value="1"/>
</dbReference>
<evidence type="ECO:0000256" key="7">
    <source>
        <dbReference type="RuleBase" id="RU363032"/>
    </source>
</evidence>
<dbReference type="InterPro" id="IPR000515">
    <property type="entry name" value="MetI-like"/>
</dbReference>
<feature type="transmembrane region" description="Helical" evidence="7">
    <location>
        <begin position="49"/>
        <end position="68"/>
    </location>
</feature>
<dbReference type="OrthoDB" id="369039at2"/>
<evidence type="ECO:0000256" key="8">
    <source>
        <dbReference type="SAM" id="MobiDB-lite"/>
    </source>
</evidence>
<feature type="transmembrane region" description="Helical" evidence="7">
    <location>
        <begin position="148"/>
        <end position="172"/>
    </location>
</feature>
<evidence type="ECO:0000256" key="2">
    <source>
        <dbReference type="ARBA" id="ARBA00022448"/>
    </source>
</evidence>
<reference evidence="10 11" key="1">
    <citation type="submission" date="2019-03" db="EMBL/GenBank/DDBJ databases">
        <title>Genomic Encyclopedia of Type Strains, Phase IV (KMG-IV): sequencing the most valuable type-strain genomes for metagenomic binning, comparative biology and taxonomic classification.</title>
        <authorList>
            <person name="Goeker M."/>
        </authorList>
    </citation>
    <scope>NUCLEOTIDE SEQUENCE [LARGE SCALE GENOMIC DNA]</scope>
    <source>
        <strain evidence="10 11">DSM 25082</strain>
    </source>
</reference>
<name>A0A4R6MVX1_9BURK</name>
<feature type="transmembrane region" description="Helical" evidence="7">
    <location>
        <begin position="112"/>
        <end position="136"/>
    </location>
</feature>
<protein>
    <submittedName>
        <fullName evidence="10">Oligogalacturonide ABC transporter membrane protein</fullName>
    </submittedName>
</protein>
<dbReference type="PANTHER" id="PTHR43744:SF6">
    <property type="entry name" value="ABC TRANSPORTER PERMEASE PROTEIN YESQ-RELATED"/>
    <property type="match status" value="1"/>
</dbReference>
<evidence type="ECO:0000256" key="5">
    <source>
        <dbReference type="ARBA" id="ARBA00022989"/>
    </source>
</evidence>
<feature type="transmembrane region" description="Helical" evidence="7">
    <location>
        <begin position="284"/>
        <end position="305"/>
    </location>
</feature>
<feature type="transmembrane region" description="Helical" evidence="7">
    <location>
        <begin position="225"/>
        <end position="248"/>
    </location>
</feature>
<feature type="compositionally biased region" description="Basic and acidic residues" evidence="8">
    <location>
        <begin position="1"/>
        <end position="11"/>
    </location>
</feature>
<evidence type="ECO:0000256" key="6">
    <source>
        <dbReference type="ARBA" id="ARBA00023136"/>
    </source>
</evidence>
<dbReference type="Proteomes" id="UP000295357">
    <property type="component" value="Unassembled WGS sequence"/>
</dbReference>
<dbReference type="EMBL" id="SNXE01000008">
    <property type="protein sequence ID" value="TDP06622.1"/>
    <property type="molecule type" value="Genomic_DNA"/>
</dbReference>
<evidence type="ECO:0000256" key="4">
    <source>
        <dbReference type="ARBA" id="ARBA00022692"/>
    </source>
</evidence>